<keyword evidence="3" id="KW-1185">Reference proteome</keyword>
<protein>
    <submittedName>
        <fullName evidence="2">Uncharacterized protein</fullName>
    </submittedName>
</protein>
<dbReference type="EMBL" id="JAKELL010000157">
    <property type="protein sequence ID" value="KAH8979744.1"/>
    <property type="molecule type" value="Genomic_DNA"/>
</dbReference>
<accession>A0AAD4Q7Z3</accession>
<gene>
    <name evidence="2" type="ORF">EDB92DRAFT_1954691</name>
</gene>
<proteinExistence type="predicted"/>
<evidence type="ECO:0000256" key="1">
    <source>
        <dbReference type="SAM" id="MobiDB-lite"/>
    </source>
</evidence>
<reference evidence="2" key="1">
    <citation type="submission" date="2022-01" db="EMBL/GenBank/DDBJ databases">
        <title>Comparative genomics reveals a dynamic genome evolution in the ectomycorrhizal milk-cap (Lactarius) mushrooms.</title>
        <authorList>
            <consortium name="DOE Joint Genome Institute"/>
            <person name="Lebreton A."/>
            <person name="Tang N."/>
            <person name="Kuo A."/>
            <person name="LaButti K."/>
            <person name="Drula E."/>
            <person name="Barry K."/>
            <person name="Clum A."/>
            <person name="Lipzen A."/>
            <person name="Mousain D."/>
            <person name="Ng V."/>
            <person name="Wang R."/>
            <person name="Wang X."/>
            <person name="Dai Y."/>
            <person name="Henrissat B."/>
            <person name="Grigoriev I.V."/>
            <person name="Guerin-Laguette A."/>
            <person name="Yu F."/>
            <person name="Martin F.M."/>
        </authorList>
    </citation>
    <scope>NUCLEOTIDE SEQUENCE</scope>
    <source>
        <strain evidence="2">QP</strain>
    </source>
</reference>
<comment type="caution">
    <text evidence="2">The sequence shown here is derived from an EMBL/GenBank/DDBJ whole genome shotgun (WGS) entry which is preliminary data.</text>
</comment>
<evidence type="ECO:0000313" key="2">
    <source>
        <dbReference type="EMBL" id="KAH8979744.1"/>
    </source>
</evidence>
<dbReference type="AlphaFoldDB" id="A0AAD4Q7Z3"/>
<dbReference type="Proteomes" id="UP001201163">
    <property type="component" value="Unassembled WGS sequence"/>
</dbReference>
<organism evidence="2 3">
    <name type="scientific">Lactarius akahatsu</name>
    <dbReference type="NCBI Taxonomy" id="416441"/>
    <lineage>
        <taxon>Eukaryota</taxon>
        <taxon>Fungi</taxon>
        <taxon>Dikarya</taxon>
        <taxon>Basidiomycota</taxon>
        <taxon>Agaricomycotina</taxon>
        <taxon>Agaricomycetes</taxon>
        <taxon>Russulales</taxon>
        <taxon>Russulaceae</taxon>
        <taxon>Lactarius</taxon>
    </lineage>
</organism>
<name>A0AAD4Q7Z3_9AGAM</name>
<feature type="compositionally biased region" description="Low complexity" evidence="1">
    <location>
        <begin position="29"/>
        <end position="50"/>
    </location>
</feature>
<feature type="region of interest" description="Disordered" evidence="1">
    <location>
        <begin position="1"/>
        <end position="57"/>
    </location>
</feature>
<evidence type="ECO:0000313" key="3">
    <source>
        <dbReference type="Proteomes" id="UP001201163"/>
    </source>
</evidence>
<sequence>MQLEDNWNATKAGIDTPEIEPGSLTDPGSTSPNPNGDDSSSPSNGPNTGTIMGSIRRRSQVLSAVVNDVAPPMSQEPPLLSAGDESDETFVPKKFVALMKLYDPNDPRTFPEYQRVSTSVQVVHVSVAPKNGSLDGNTLTTVPAAFTPSYHGLPTV</sequence>